<keyword evidence="5" id="KW-0472">Membrane</keyword>
<evidence type="ECO:0000256" key="2">
    <source>
        <dbReference type="ARBA" id="ARBA00022475"/>
    </source>
</evidence>
<accession>A0ABS4UTK0</accession>
<dbReference type="PANTHER" id="PTHR37937:SF1">
    <property type="entry name" value="CONJUGATIVE TRANSFER: DNA TRANSPORT"/>
    <property type="match status" value="1"/>
</dbReference>
<evidence type="ECO:0000256" key="5">
    <source>
        <dbReference type="ARBA" id="ARBA00023136"/>
    </source>
</evidence>
<feature type="region of interest" description="Disordered" evidence="6">
    <location>
        <begin position="195"/>
        <end position="222"/>
    </location>
</feature>
<protein>
    <submittedName>
        <fullName evidence="8">Type IV secretory pathway TraG/TraD family ATPase VirD4</fullName>
    </submittedName>
</protein>
<dbReference type="RefSeq" id="WP_209697702.1">
    <property type="nucleotide sequence ID" value="NZ_BAAAVU010000015.1"/>
</dbReference>
<feature type="domain" description="TraD/TraG TraM recognition site" evidence="7">
    <location>
        <begin position="33"/>
        <end position="150"/>
    </location>
</feature>
<keyword evidence="2" id="KW-1003">Cell membrane</keyword>
<evidence type="ECO:0000313" key="8">
    <source>
        <dbReference type="EMBL" id="MBP2354974.1"/>
    </source>
</evidence>
<gene>
    <name evidence="8" type="ORF">JOF29_006084</name>
</gene>
<dbReference type="Gene3D" id="3.40.50.300">
    <property type="entry name" value="P-loop containing nucleotide triphosphate hydrolases"/>
    <property type="match status" value="1"/>
</dbReference>
<dbReference type="Proteomes" id="UP000755585">
    <property type="component" value="Unassembled WGS sequence"/>
</dbReference>
<dbReference type="SUPFAM" id="SSF52540">
    <property type="entry name" value="P-loop containing nucleoside triphosphate hydrolases"/>
    <property type="match status" value="1"/>
</dbReference>
<evidence type="ECO:0000256" key="3">
    <source>
        <dbReference type="ARBA" id="ARBA00022692"/>
    </source>
</evidence>
<keyword evidence="4" id="KW-1133">Transmembrane helix</keyword>
<dbReference type="PANTHER" id="PTHR37937">
    <property type="entry name" value="CONJUGATIVE TRANSFER: DNA TRANSPORT"/>
    <property type="match status" value="1"/>
</dbReference>
<keyword evidence="3" id="KW-0812">Transmembrane</keyword>
<dbReference type="Pfam" id="PF12696">
    <property type="entry name" value="TraG-D_C"/>
    <property type="match status" value="1"/>
</dbReference>
<dbReference type="InterPro" id="IPR051539">
    <property type="entry name" value="T4SS-coupling_protein"/>
</dbReference>
<organism evidence="8 9">
    <name type="scientific">Kribbella aluminosa</name>
    <dbReference type="NCBI Taxonomy" id="416017"/>
    <lineage>
        <taxon>Bacteria</taxon>
        <taxon>Bacillati</taxon>
        <taxon>Actinomycetota</taxon>
        <taxon>Actinomycetes</taxon>
        <taxon>Propionibacteriales</taxon>
        <taxon>Kribbellaceae</taxon>
        <taxon>Kribbella</taxon>
    </lineage>
</organism>
<reference evidence="8 9" key="1">
    <citation type="submission" date="2021-03" db="EMBL/GenBank/DDBJ databases">
        <title>Sequencing the genomes of 1000 actinobacteria strains.</title>
        <authorList>
            <person name="Klenk H.-P."/>
        </authorList>
    </citation>
    <scope>NUCLEOTIDE SEQUENCE [LARGE SCALE GENOMIC DNA]</scope>
    <source>
        <strain evidence="8 9">DSM 18824</strain>
    </source>
</reference>
<dbReference type="InterPro" id="IPR027417">
    <property type="entry name" value="P-loop_NTPase"/>
</dbReference>
<sequence length="222" mass="23843">MNAGPLVTALTAAIVKAAEDYAVTRPGGRLPVPMLGVLDEAANVCRWKDLPDLYSHYGSRGIVLDTILQSWAQGVACWGDRGMEKLWSAANRRLYGGGVDDVAFLERLAKIIGDHERLRGSTSTNKDGTSVSRSLQREQILDVSDLAALPAGRAIVFSSGSRATLIRTIPWMERPYADQIRASIAQFDPGARRTVAPNTAQNAAPHTTPSSTSYVPPTGEPS</sequence>
<comment type="caution">
    <text evidence="8">The sequence shown here is derived from an EMBL/GenBank/DDBJ whole genome shotgun (WGS) entry which is preliminary data.</text>
</comment>
<evidence type="ECO:0000256" key="1">
    <source>
        <dbReference type="ARBA" id="ARBA00004651"/>
    </source>
</evidence>
<comment type="subcellular location">
    <subcellularLocation>
        <location evidence="1">Cell membrane</location>
        <topology evidence="1">Multi-pass membrane protein</topology>
    </subcellularLocation>
</comment>
<dbReference type="CDD" id="cd01127">
    <property type="entry name" value="TrwB_TraG_TraD_VirD4"/>
    <property type="match status" value="1"/>
</dbReference>
<dbReference type="InterPro" id="IPR032689">
    <property type="entry name" value="TraG-D_C"/>
</dbReference>
<evidence type="ECO:0000256" key="6">
    <source>
        <dbReference type="SAM" id="MobiDB-lite"/>
    </source>
</evidence>
<feature type="compositionally biased region" description="Low complexity" evidence="6">
    <location>
        <begin position="205"/>
        <end position="222"/>
    </location>
</feature>
<name>A0ABS4UTK0_9ACTN</name>
<dbReference type="EMBL" id="JAGINT010000002">
    <property type="protein sequence ID" value="MBP2354974.1"/>
    <property type="molecule type" value="Genomic_DNA"/>
</dbReference>
<evidence type="ECO:0000259" key="7">
    <source>
        <dbReference type="Pfam" id="PF12696"/>
    </source>
</evidence>
<keyword evidence="9" id="KW-1185">Reference proteome</keyword>
<evidence type="ECO:0000256" key="4">
    <source>
        <dbReference type="ARBA" id="ARBA00022989"/>
    </source>
</evidence>
<evidence type="ECO:0000313" key="9">
    <source>
        <dbReference type="Proteomes" id="UP000755585"/>
    </source>
</evidence>
<proteinExistence type="predicted"/>